<comment type="caution">
    <text evidence="4">The sequence shown here is derived from an EMBL/GenBank/DDBJ whole genome shotgun (WGS) entry which is preliminary data.</text>
</comment>
<keyword evidence="2 3" id="KW-0732">Signal</keyword>
<feature type="chain" id="PRO_5041438263" description="SREBP regulating gene protein" evidence="3">
    <location>
        <begin position="19"/>
        <end position="283"/>
    </location>
</feature>
<evidence type="ECO:0000256" key="2">
    <source>
        <dbReference type="ARBA" id="ARBA00022729"/>
    </source>
</evidence>
<evidence type="ECO:0008006" key="6">
    <source>
        <dbReference type="Google" id="ProtNLM"/>
    </source>
</evidence>
<evidence type="ECO:0000256" key="1">
    <source>
        <dbReference type="ARBA" id="ARBA00009034"/>
    </source>
</evidence>
<feature type="signal peptide" evidence="3">
    <location>
        <begin position="1"/>
        <end position="18"/>
    </location>
</feature>
<dbReference type="AlphaFoldDB" id="A0AA39LED7"/>
<evidence type="ECO:0000313" key="5">
    <source>
        <dbReference type="Proteomes" id="UP001175271"/>
    </source>
</evidence>
<name>A0AA39LED7_9BILA</name>
<gene>
    <name evidence="4" type="ORF">QR680_000492</name>
</gene>
<dbReference type="SUPFAM" id="SSF56994">
    <property type="entry name" value="Insulin-like"/>
    <property type="match status" value="1"/>
</dbReference>
<proteinExistence type="inferred from homology"/>
<protein>
    <recommendedName>
        <fullName evidence="6">SREBP regulating gene protein</fullName>
    </recommendedName>
</protein>
<dbReference type="EMBL" id="JAUCMV010000005">
    <property type="protein sequence ID" value="KAK0393964.1"/>
    <property type="molecule type" value="Genomic_DNA"/>
</dbReference>
<comment type="similarity">
    <text evidence="1">Belongs to the insulin family.</text>
</comment>
<keyword evidence="5" id="KW-1185">Reference proteome</keyword>
<dbReference type="InterPro" id="IPR022353">
    <property type="entry name" value="Insulin_CS"/>
</dbReference>
<evidence type="ECO:0000313" key="4">
    <source>
        <dbReference type="EMBL" id="KAK0393964.1"/>
    </source>
</evidence>
<sequence length="283" mass="33131">MSMMLMTVLLVLLAPLTAQCKYDRVCGRNLTNLSVELCTYPGMSHPCYRPFHIQDVTMSRRDFMGDICCRRHCSKKFLKSFCCFEQSCLESCYEEFRPRNFKFNDDSLEYDDNDPMIDKLALSLLLILVAVVSGANDSEITVTTTTQATQNTTEERKVRVCDKTAQFALFNLCQYPGEDSPCFTYDSPIFIKSLLHKVARACCSEKCTWKVFRSHCCFYNSCLNECYGYNLPNPLGDMIRPDRLFYYQRKNMTNIEIENFLFDPNRREVRKRNRRDFKQSLDF</sequence>
<organism evidence="4 5">
    <name type="scientific">Steinernema hermaphroditum</name>
    <dbReference type="NCBI Taxonomy" id="289476"/>
    <lineage>
        <taxon>Eukaryota</taxon>
        <taxon>Metazoa</taxon>
        <taxon>Ecdysozoa</taxon>
        <taxon>Nematoda</taxon>
        <taxon>Chromadorea</taxon>
        <taxon>Rhabditida</taxon>
        <taxon>Tylenchina</taxon>
        <taxon>Panagrolaimomorpha</taxon>
        <taxon>Strongyloidoidea</taxon>
        <taxon>Steinernematidae</taxon>
        <taxon>Steinernema</taxon>
    </lineage>
</organism>
<dbReference type="PROSITE" id="PS00262">
    <property type="entry name" value="INSULIN"/>
    <property type="match status" value="1"/>
</dbReference>
<reference evidence="4" key="1">
    <citation type="submission" date="2023-06" db="EMBL/GenBank/DDBJ databases">
        <title>Genomic analysis of the entomopathogenic nematode Steinernema hermaphroditum.</title>
        <authorList>
            <person name="Schwarz E.M."/>
            <person name="Heppert J.K."/>
            <person name="Baniya A."/>
            <person name="Schwartz H.T."/>
            <person name="Tan C.-H."/>
            <person name="Antoshechkin I."/>
            <person name="Sternberg P.W."/>
            <person name="Goodrich-Blair H."/>
            <person name="Dillman A.R."/>
        </authorList>
    </citation>
    <scope>NUCLEOTIDE SEQUENCE</scope>
    <source>
        <strain evidence="4">PS9179</strain>
        <tissue evidence="4">Whole animal</tissue>
    </source>
</reference>
<dbReference type="Proteomes" id="UP001175271">
    <property type="component" value="Unassembled WGS sequence"/>
</dbReference>
<accession>A0AA39LED7</accession>
<dbReference type="InterPro" id="IPR036438">
    <property type="entry name" value="Insulin-like_sf"/>
</dbReference>
<evidence type="ECO:0000256" key="3">
    <source>
        <dbReference type="SAM" id="SignalP"/>
    </source>
</evidence>